<feature type="compositionally biased region" description="Polar residues" evidence="1">
    <location>
        <begin position="40"/>
        <end position="52"/>
    </location>
</feature>
<feature type="compositionally biased region" description="Basic and acidic residues" evidence="1">
    <location>
        <begin position="69"/>
        <end position="99"/>
    </location>
</feature>
<evidence type="ECO:0000313" key="2">
    <source>
        <dbReference type="EMBL" id="KAJ1200094.1"/>
    </source>
</evidence>
<feature type="region of interest" description="Disordered" evidence="1">
    <location>
        <begin position="25"/>
        <end position="99"/>
    </location>
</feature>
<dbReference type="AlphaFoldDB" id="A0AAV7VJ78"/>
<sequence>MTRVVLLLKDVDPRLRVVGTLDTPAQVGPAIRCPGGTLERNASQQRDANTNPEVDAQEEKEETCTARGGAEKREDDESDETRRTEGRNGEETEERGQPA</sequence>
<dbReference type="Proteomes" id="UP001066276">
    <property type="component" value="Chromosome 2_1"/>
</dbReference>
<organism evidence="2 3">
    <name type="scientific">Pleurodeles waltl</name>
    <name type="common">Iberian ribbed newt</name>
    <dbReference type="NCBI Taxonomy" id="8319"/>
    <lineage>
        <taxon>Eukaryota</taxon>
        <taxon>Metazoa</taxon>
        <taxon>Chordata</taxon>
        <taxon>Craniata</taxon>
        <taxon>Vertebrata</taxon>
        <taxon>Euteleostomi</taxon>
        <taxon>Amphibia</taxon>
        <taxon>Batrachia</taxon>
        <taxon>Caudata</taxon>
        <taxon>Salamandroidea</taxon>
        <taxon>Salamandridae</taxon>
        <taxon>Pleurodelinae</taxon>
        <taxon>Pleurodeles</taxon>
    </lineage>
</organism>
<keyword evidence="3" id="KW-1185">Reference proteome</keyword>
<proteinExistence type="predicted"/>
<gene>
    <name evidence="2" type="ORF">NDU88_003922</name>
</gene>
<protein>
    <submittedName>
        <fullName evidence="2">Uncharacterized protein</fullName>
    </submittedName>
</protein>
<dbReference type="EMBL" id="JANPWB010000003">
    <property type="protein sequence ID" value="KAJ1200094.1"/>
    <property type="molecule type" value="Genomic_DNA"/>
</dbReference>
<reference evidence="2" key="1">
    <citation type="journal article" date="2022" name="bioRxiv">
        <title>Sequencing and chromosome-scale assembly of the giantPleurodeles waltlgenome.</title>
        <authorList>
            <person name="Brown T."/>
            <person name="Elewa A."/>
            <person name="Iarovenko S."/>
            <person name="Subramanian E."/>
            <person name="Araus A.J."/>
            <person name="Petzold A."/>
            <person name="Susuki M."/>
            <person name="Suzuki K.-i.T."/>
            <person name="Hayashi T."/>
            <person name="Toyoda A."/>
            <person name="Oliveira C."/>
            <person name="Osipova E."/>
            <person name="Leigh N.D."/>
            <person name="Simon A."/>
            <person name="Yun M.H."/>
        </authorList>
    </citation>
    <scope>NUCLEOTIDE SEQUENCE</scope>
    <source>
        <strain evidence="2">20211129_DDA</strain>
        <tissue evidence="2">Liver</tissue>
    </source>
</reference>
<name>A0AAV7VJ78_PLEWA</name>
<evidence type="ECO:0000256" key="1">
    <source>
        <dbReference type="SAM" id="MobiDB-lite"/>
    </source>
</evidence>
<comment type="caution">
    <text evidence="2">The sequence shown here is derived from an EMBL/GenBank/DDBJ whole genome shotgun (WGS) entry which is preliminary data.</text>
</comment>
<accession>A0AAV7VJ78</accession>
<evidence type="ECO:0000313" key="3">
    <source>
        <dbReference type="Proteomes" id="UP001066276"/>
    </source>
</evidence>